<dbReference type="Proteomes" id="UP000031599">
    <property type="component" value="Unassembled WGS sequence"/>
</dbReference>
<organism evidence="2 3">
    <name type="scientific">Enhygromyxa salina</name>
    <dbReference type="NCBI Taxonomy" id="215803"/>
    <lineage>
        <taxon>Bacteria</taxon>
        <taxon>Pseudomonadati</taxon>
        <taxon>Myxococcota</taxon>
        <taxon>Polyangia</taxon>
        <taxon>Nannocystales</taxon>
        <taxon>Nannocystaceae</taxon>
        <taxon>Enhygromyxa</taxon>
    </lineage>
</organism>
<feature type="compositionally biased region" description="Basic residues" evidence="1">
    <location>
        <begin position="40"/>
        <end position="49"/>
    </location>
</feature>
<comment type="caution">
    <text evidence="2">The sequence shown here is derived from an EMBL/GenBank/DDBJ whole genome shotgun (WGS) entry which is preliminary data.</text>
</comment>
<dbReference type="EMBL" id="JMCC02000093">
    <property type="protein sequence ID" value="KIG13545.1"/>
    <property type="molecule type" value="Genomic_DNA"/>
</dbReference>
<evidence type="ECO:0000313" key="3">
    <source>
        <dbReference type="Proteomes" id="UP000031599"/>
    </source>
</evidence>
<reference evidence="2 3" key="1">
    <citation type="submission" date="2014-12" db="EMBL/GenBank/DDBJ databases">
        <title>Genome assembly of Enhygromyxa salina DSM 15201.</title>
        <authorList>
            <person name="Sharma G."/>
            <person name="Subramanian S."/>
        </authorList>
    </citation>
    <scope>NUCLEOTIDE SEQUENCE [LARGE SCALE GENOMIC DNA]</scope>
    <source>
        <strain evidence="2 3">DSM 15201</strain>
    </source>
</reference>
<accession>A0A0C2CVD4</accession>
<protein>
    <submittedName>
        <fullName evidence="2">Uncharacterized protein</fullName>
    </submittedName>
</protein>
<gene>
    <name evidence="2" type="ORF">DB30_07993</name>
</gene>
<dbReference type="AlphaFoldDB" id="A0A0C2CVD4"/>
<sequence length="49" mass="5369">MTRAPELARGQRRTQLPAGRVRALGGQATQTNGHSAFQPRHAKRASARF</sequence>
<feature type="region of interest" description="Disordered" evidence="1">
    <location>
        <begin position="1"/>
        <end position="49"/>
    </location>
</feature>
<evidence type="ECO:0000256" key="1">
    <source>
        <dbReference type="SAM" id="MobiDB-lite"/>
    </source>
</evidence>
<evidence type="ECO:0000313" key="2">
    <source>
        <dbReference type="EMBL" id="KIG13545.1"/>
    </source>
</evidence>
<proteinExistence type="predicted"/>
<name>A0A0C2CVD4_9BACT</name>